<dbReference type="Proteomes" id="UP000783742">
    <property type="component" value="Unassembled WGS sequence"/>
</dbReference>
<proteinExistence type="predicted"/>
<sequence length="479" mass="54877">MKIIDYDLLSLQEARILIEDAVIARDSLKEFKDEQIESLKETIKAYMKANLKNLTHLAYEESCYGNENDEYLITDFYIENIDNELTNFPRVFDVINSENTNEVFVALPKGITLSYIAPSLSVLTTFQIIYLALHTRNPVIFVANKKVKNTIIKMVEDIAEICYENLYIRNVVSILKINSELSNETLVESEEISLIIENILSDEKLKINNKNADHFLAEMGNNIVFIDKSADLKKVSNEIIRSKSFNNGLLPGVEQAIVVDSEVYDEAKNYFINNGAYFLTKDEHIKLQKIIYDENLKIRRELIGRSAKELLDMAKIKTNEDIKVLVVTKPYVSINSPYSKEKYHPILSMYIEDDWLNACEKCVELILNDEKGQSLSIYSNDSYVIEQFIEKKPVARVLVNTSTGFGTVGLTSNLPLSFIVTSRQITGQKSTSLNPNHFIRYKQIAMENGNRSNNFDDFIKKLDKESSLFKQVIKNIKDS</sequence>
<reference evidence="2 3" key="1">
    <citation type="submission" date="2021-06" db="EMBL/GenBank/DDBJ databases">
        <authorList>
            <person name="Sun Q."/>
            <person name="Li D."/>
        </authorList>
    </citation>
    <scope>NUCLEOTIDE SEQUENCE [LARGE SCALE GENOMIC DNA]</scope>
    <source>
        <strain evidence="2 3">MSJ-1</strain>
    </source>
</reference>
<evidence type="ECO:0000259" key="1">
    <source>
        <dbReference type="Pfam" id="PF00171"/>
    </source>
</evidence>
<dbReference type="InterPro" id="IPR015590">
    <property type="entry name" value="Aldehyde_DH_dom"/>
</dbReference>
<name>A0ABS6FFQ4_9FIRM</name>
<dbReference type="RefSeq" id="WP_216548668.1">
    <property type="nucleotide sequence ID" value="NZ_JAHLQO010000002.1"/>
</dbReference>
<organism evidence="2 3">
    <name type="scientific">Peptoniphilus ovalis</name>
    <dbReference type="NCBI Taxonomy" id="2841503"/>
    <lineage>
        <taxon>Bacteria</taxon>
        <taxon>Bacillati</taxon>
        <taxon>Bacillota</taxon>
        <taxon>Tissierellia</taxon>
        <taxon>Tissierellales</taxon>
        <taxon>Peptoniphilaceae</taxon>
        <taxon>Peptoniphilus</taxon>
    </lineage>
</organism>
<keyword evidence="3" id="KW-1185">Reference proteome</keyword>
<evidence type="ECO:0000313" key="2">
    <source>
        <dbReference type="EMBL" id="MBU5668824.1"/>
    </source>
</evidence>
<evidence type="ECO:0000313" key="3">
    <source>
        <dbReference type="Proteomes" id="UP000783742"/>
    </source>
</evidence>
<comment type="caution">
    <text evidence="2">The sequence shown here is derived from an EMBL/GenBank/DDBJ whole genome shotgun (WGS) entry which is preliminary data.</text>
</comment>
<dbReference type="EMBL" id="JAHLQO010000002">
    <property type="protein sequence ID" value="MBU5668824.1"/>
    <property type="molecule type" value="Genomic_DNA"/>
</dbReference>
<gene>
    <name evidence="2" type="ORF">KQI68_03115</name>
</gene>
<dbReference type="Pfam" id="PF00171">
    <property type="entry name" value="Aldedh"/>
    <property type="match status" value="1"/>
</dbReference>
<feature type="domain" description="Aldehyde dehydrogenase" evidence="1">
    <location>
        <begin position="18"/>
        <end position="404"/>
    </location>
</feature>
<accession>A0ABS6FFQ4</accession>
<protein>
    <submittedName>
        <fullName evidence="2">Aldehyde dehydrogenase family protein</fullName>
    </submittedName>
</protein>